<accession>A0A1I4W525</accession>
<evidence type="ECO:0000313" key="1">
    <source>
        <dbReference type="EMBL" id="SFN08708.1"/>
    </source>
</evidence>
<keyword evidence="2" id="KW-1185">Reference proteome</keyword>
<dbReference type="AlphaFoldDB" id="A0A1I4W525"/>
<name>A0A1I4W525_9FLAO</name>
<dbReference type="Proteomes" id="UP000199149">
    <property type="component" value="Unassembled WGS sequence"/>
</dbReference>
<sequence>MNTCLQCNQTLFGRKDKKFCNDFCRNSYNNNLNRDKVEIVRNVNNRLRRNNRILKTLLEESARSVSKLELNLRNFDFKYITNVSDTKHGTIFYVYDVGYQKLDDENYLLFQE</sequence>
<dbReference type="EMBL" id="FOUZ01000006">
    <property type="protein sequence ID" value="SFN08708.1"/>
    <property type="molecule type" value="Genomic_DNA"/>
</dbReference>
<gene>
    <name evidence="1" type="ORF">SAMN05421738_106152</name>
</gene>
<evidence type="ECO:0000313" key="2">
    <source>
        <dbReference type="Proteomes" id="UP000199149"/>
    </source>
</evidence>
<proteinExistence type="predicted"/>
<evidence type="ECO:0008006" key="3">
    <source>
        <dbReference type="Google" id="ProtNLM"/>
    </source>
</evidence>
<reference evidence="2" key="1">
    <citation type="submission" date="2016-10" db="EMBL/GenBank/DDBJ databases">
        <authorList>
            <person name="Varghese N."/>
            <person name="Submissions S."/>
        </authorList>
    </citation>
    <scope>NUCLEOTIDE SEQUENCE [LARGE SCALE GENOMIC DNA]</scope>
    <source>
        <strain evidence="2">XJ109</strain>
    </source>
</reference>
<dbReference type="STRING" id="684065.SAMN05421738_106152"/>
<protein>
    <recommendedName>
        <fullName evidence="3">DUF2116 family Zn-ribbon domain-containing protein</fullName>
    </recommendedName>
</protein>
<organism evidence="1 2">
    <name type="scientific">Algoriella xinjiangensis</name>
    <dbReference type="NCBI Taxonomy" id="684065"/>
    <lineage>
        <taxon>Bacteria</taxon>
        <taxon>Pseudomonadati</taxon>
        <taxon>Bacteroidota</taxon>
        <taxon>Flavobacteriia</taxon>
        <taxon>Flavobacteriales</taxon>
        <taxon>Weeksellaceae</taxon>
        <taxon>Algoriella</taxon>
    </lineage>
</organism>
<dbReference type="RefSeq" id="WP_092908002.1">
    <property type="nucleotide sequence ID" value="NZ_FOUZ01000006.1"/>
</dbReference>
<dbReference type="OrthoDB" id="5187906at2"/>